<name>A0A0C4Y1V0_PINMG</name>
<feature type="chain" id="PRO_5002185394" evidence="1">
    <location>
        <begin position="21"/>
        <end position="182"/>
    </location>
</feature>
<dbReference type="EMBL" id="KM874287">
    <property type="protein sequence ID" value="AJF48839.1"/>
    <property type="molecule type" value="mRNA"/>
</dbReference>
<proteinExistence type="evidence at transcript level"/>
<sequence length="182" mass="20964">MRCHYSFSVLFLYILELSLGAVRRLENRDKGLQMVDSQTFNRGPSLRDSLFRQKASTFENLRKAPFSQRTKRAHRTFFTRSGSFSRLPRRLLGSRRRSSLRERYIASLRRGAMSRFVSPSSFSRRRIGSLSRSSASRMRAIPRSRLDSFMMPARPSFPSLGNTLMTGLMLDALDTPDMLDIA</sequence>
<keyword evidence="1" id="KW-0732">Signal</keyword>
<organism evidence="2">
    <name type="scientific">Margaritifera margaritifera</name>
    <name type="common">Freshwater pearl mussel</name>
    <dbReference type="NCBI Taxonomy" id="102329"/>
    <lineage>
        <taxon>Eukaryota</taxon>
        <taxon>Metazoa</taxon>
        <taxon>Spiralia</taxon>
        <taxon>Lophotrochozoa</taxon>
        <taxon>Mollusca</taxon>
        <taxon>Bivalvia</taxon>
        <taxon>Autobranchia</taxon>
        <taxon>Pteriomorphia</taxon>
        <taxon>Pterioida</taxon>
        <taxon>Pterioidea</taxon>
        <taxon>Pteriidae</taxon>
        <taxon>Pinctada</taxon>
    </lineage>
</organism>
<protein>
    <submittedName>
        <fullName evidence="2">Hypothetical protein c19309 mRNA</fullName>
    </submittedName>
</protein>
<reference evidence="2" key="1">
    <citation type="journal article" date="2014" name="BMC Genomics">
        <title>Gonad transcriptome analysis of pearl oyster Pinctada margaritifera: identification of potential sex differentiation and sex determining genes.</title>
        <authorList>
            <person name="Teaniniuraitemoana V."/>
            <person name="Huvet A."/>
            <person name="Levy P."/>
            <person name="Klopp C."/>
            <person name="Lhuillier E."/>
            <person name="Gaertner-Mazouni N."/>
            <person name="Gueguen Y."/>
            <person name="Le Moullac G."/>
        </authorList>
    </citation>
    <scope>NUCLEOTIDE SEQUENCE</scope>
</reference>
<evidence type="ECO:0000313" key="2">
    <source>
        <dbReference type="EMBL" id="AJF48839.1"/>
    </source>
</evidence>
<feature type="signal peptide" evidence="1">
    <location>
        <begin position="1"/>
        <end position="20"/>
    </location>
</feature>
<dbReference type="AlphaFoldDB" id="A0A0C4Y1V0"/>
<evidence type="ECO:0000256" key="1">
    <source>
        <dbReference type="SAM" id="SignalP"/>
    </source>
</evidence>
<accession>A0A0C4Y1V0</accession>